<feature type="region of interest" description="Disordered" evidence="1">
    <location>
        <begin position="96"/>
        <end position="125"/>
    </location>
</feature>
<keyword evidence="2" id="KW-0732">Signal</keyword>
<gene>
    <name evidence="3" type="ORF">RBEAN4_1402</name>
</gene>
<dbReference type="RefSeq" id="WP_011478007.1">
    <property type="nucleotide sequence ID" value="NZ_LAOI01000001.1"/>
</dbReference>
<feature type="chain" id="PRO_5002465607" evidence="2">
    <location>
        <begin position="22"/>
        <end position="125"/>
    </location>
</feature>
<comment type="caution">
    <text evidence="3">The sequence shown here is derived from an EMBL/GenBank/DDBJ whole genome shotgun (WGS) entry which is preliminary data.</text>
</comment>
<dbReference type="PATRIC" id="fig|1359193.3.peg.1361"/>
<reference evidence="3 4" key="1">
    <citation type="submission" date="2015-02" db="EMBL/GenBank/DDBJ databases">
        <title>Genome Sequencing of Rickettsiales.</title>
        <authorList>
            <person name="Daugherty S.C."/>
            <person name="Su Q."/>
            <person name="Abolude K."/>
            <person name="Beier-Sexton M."/>
            <person name="Carlyon J.A."/>
            <person name="Carter R."/>
            <person name="Day N.P."/>
            <person name="Dumler S.J."/>
            <person name="Dyachenko V."/>
            <person name="Godinez A."/>
            <person name="Kurtti T.J."/>
            <person name="Lichay M."/>
            <person name="Mullins K.E."/>
            <person name="Ott S."/>
            <person name="Pappas-Brown V."/>
            <person name="Paris D.H."/>
            <person name="Patel P."/>
            <person name="Richards A.L."/>
            <person name="Sadzewicz L."/>
            <person name="Sears K."/>
            <person name="Seidman D."/>
            <person name="Sengamalay N."/>
            <person name="Stenos J."/>
            <person name="Tallon L.J."/>
            <person name="Vincent G."/>
            <person name="Fraser C.M."/>
            <person name="Munderloh U."/>
            <person name="Dunning-Hotopp J.C."/>
        </authorList>
    </citation>
    <scope>NUCLEOTIDE SEQUENCE [LARGE SCALE GENOMIC DNA]</scope>
    <source>
        <strain evidence="3 4">RML An4</strain>
    </source>
</reference>
<evidence type="ECO:0000313" key="4">
    <source>
        <dbReference type="Proteomes" id="UP000033661"/>
    </source>
</evidence>
<evidence type="ECO:0000313" key="3">
    <source>
        <dbReference type="EMBL" id="KJV90399.1"/>
    </source>
</evidence>
<accession>A0A0F3QG32</accession>
<protein>
    <submittedName>
        <fullName evidence="3">Uncharacterized protein</fullName>
    </submittedName>
</protein>
<proteinExistence type="predicted"/>
<dbReference type="EMBL" id="LAOI01000001">
    <property type="protein sequence ID" value="KJV90399.1"/>
    <property type="molecule type" value="Genomic_DNA"/>
</dbReference>
<name>A0A0F3QG32_RICBE</name>
<dbReference type="AlphaFoldDB" id="A0A0F3QG32"/>
<evidence type="ECO:0000256" key="2">
    <source>
        <dbReference type="SAM" id="SignalP"/>
    </source>
</evidence>
<feature type="compositionally biased region" description="Basic and acidic residues" evidence="1">
    <location>
        <begin position="108"/>
        <end position="125"/>
    </location>
</feature>
<dbReference type="SMR" id="A0A0F3QG32"/>
<keyword evidence="4" id="KW-1185">Reference proteome</keyword>
<sequence length="125" mass="14386">MIRNIIITISAILLLTSKGFADDTISNTSKKDTKTDITTQKILDEFYAYAGTIKPEIREEIQKYRVEIVNINKKKRELYDKLSKEAQNFLAKEQEYKQRLSSSSMATEDSKDNNTAKDNKDADKK</sequence>
<organism evidence="3 4">
    <name type="scientific">Rickettsia bellii str. RML An4</name>
    <dbReference type="NCBI Taxonomy" id="1359193"/>
    <lineage>
        <taxon>Bacteria</taxon>
        <taxon>Pseudomonadati</taxon>
        <taxon>Pseudomonadota</taxon>
        <taxon>Alphaproteobacteria</taxon>
        <taxon>Rickettsiales</taxon>
        <taxon>Rickettsiaceae</taxon>
        <taxon>Rickettsieae</taxon>
        <taxon>Rickettsia</taxon>
        <taxon>belli group</taxon>
    </lineage>
</organism>
<dbReference type="Proteomes" id="UP000033661">
    <property type="component" value="Unassembled WGS sequence"/>
</dbReference>
<evidence type="ECO:0000256" key="1">
    <source>
        <dbReference type="SAM" id="MobiDB-lite"/>
    </source>
</evidence>
<feature type="signal peptide" evidence="2">
    <location>
        <begin position="1"/>
        <end position="21"/>
    </location>
</feature>